<keyword evidence="3" id="KW-1185">Reference proteome</keyword>
<name>A0A3M7T1A2_BRAPC</name>
<sequence length="224" mass="25531">MVTFCVVFVKTPQLDKQISHNVFFSALDVVLNEVENDAITIIFNFSSNKVWIKEFNAAINVAKIFDCVININGAIFRLEDSNKVPDLRRPERKNGVRNVRISFPKEVENIIGSLSGPTIMYGLKFVVSIVVGHKQKCYFCDTEIETFFQTENQIKRFSESDPNENEFTEKESKKPLVVLENENDKTLESESNSLTTECSIQVDQSSNEVGQQTASRNNFEENLK</sequence>
<dbReference type="AlphaFoldDB" id="A0A3M7T1A2"/>
<feature type="region of interest" description="Disordered" evidence="1">
    <location>
        <begin position="182"/>
        <end position="224"/>
    </location>
</feature>
<organism evidence="2 3">
    <name type="scientific">Brachionus plicatilis</name>
    <name type="common">Marine rotifer</name>
    <name type="synonym">Brachionus muelleri</name>
    <dbReference type="NCBI Taxonomy" id="10195"/>
    <lineage>
        <taxon>Eukaryota</taxon>
        <taxon>Metazoa</taxon>
        <taxon>Spiralia</taxon>
        <taxon>Gnathifera</taxon>
        <taxon>Rotifera</taxon>
        <taxon>Eurotatoria</taxon>
        <taxon>Monogononta</taxon>
        <taxon>Pseudotrocha</taxon>
        <taxon>Ploima</taxon>
        <taxon>Brachionidae</taxon>
        <taxon>Brachionus</taxon>
    </lineage>
</organism>
<evidence type="ECO:0000313" key="3">
    <source>
        <dbReference type="Proteomes" id="UP000276133"/>
    </source>
</evidence>
<reference evidence="2 3" key="1">
    <citation type="journal article" date="2018" name="Sci. Rep.">
        <title>Genomic signatures of local adaptation to the degree of environmental predictability in rotifers.</title>
        <authorList>
            <person name="Franch-Gras L."/>
            <person name="Hahn C."/>
            <person name="Garcia-Roger E.M."/>
            <person name="Carmona M.J."/>
            <person name="Serra M."/>
            <person name="Gomez A."/>
        </authorList>
    </citation>
    <scope>NUCLEOTIDE SEQUENCE [LARGE SCALE GENOMIC DNA]</scope>
    <source>
        <strain evidence="2">HYR1</strain>
    </source>
</reference>
<evidence type="ECO:0000256" key="1">
    <source>
        <dbReference type="SAM" id="MobiDB-lite"/>
    </source>
</evidence>
<evidence type="ECO:0000313" key="2">
    <source>
        <dbReference type="EMBL" id="RNA41600.1"/>
    </source>
</evidence>
<comment type="caution">
    <text evidence="2">The sequence shown here is derived from an EMBL/GenBank/DDBJ whole genome shotgun (WGS) entry which is preliminary data.</text>
</comment>
<gene>
    <name evidence="2" type="ORF">BpHYR1_003486</name>
</gene>
<feature type="compositionally biased region" description="Polar residues" evidence="1">
    <location>
        <begin position="189"/>
        <end position="217"/>
    </location>
</feature>
<protein>
    <submittedName>
        <fullName evidence="2">Uncharacterized protein</fullName>
    </submittedName>
</protein>
<accession>A0A3M7T1A2</accession>
<dbReference type="Proteomes" id="UP000276133">
    <property type="component" value="Unassembled WGS sequence"/>
</dbReference>
<proteinExistence type="predicted"/>
<dbReference type="EMBL" id="REGN01000480">
    <property type="protein sequence ID" value="RNA41600.1"/>
    <property type="molecule type" value="Genomic_DNA"/>
</dbReference>